<dbReference type="Proteomes" id="UP000016646">
    <property type="component" value="Unassembled WGS sequence"/>
</dbReference>
<sequence length="233" mass="25444">MITLKQTEHHLLGGKRDIASLAKKASARILVLSDSHGQRELFRLIVEKAGPSCDALVFCGDGAGDFVSCMDDAASDVVFAHLVPPVAAFVEGNGDADRFPSRFNPGDEKSSHVFYELIIPKRQILLAAGHVIYAVHGHEQGAYYGTDAIERECKAAGADIALYGHTHIAAEIRSDVYIVNPGSISYPRSLMPPSFAVLELDGKNSNAVFYRIDVRFDGMHFTPFAPKKTSLWR</sequence>
<proteinExistence type="inferred from homology"/>
<gene>
    <name evidence="5" type="ORF">HMPREF0860_1531</name>
    <name evidence="4" type="ORF">HMPREF1325_2491</name>
</gene>
<dbReference type="InterPro" id="IPR024654">
    <property type="entry name" value="Calcineurin-like_PHP_lpxH"/>
</dbReference>
<dbReference type="InterPro" id="IPR000979">
    <property type="entry name" value="Phosphodiesterase_MJ0936/Vps29"/>
</dbReference>
<keyword evidence="4" id="KW-0378">Hydrolase</keyword>
<dbReference type="EMBL" id="AUZJ01000043">
    <property type="protein sequence ID" value="ERF60221.1"/>
    <property type="molecule type" value="Genomic_DNA"/>
</dbReference>
<comment type="cofactor">
    <cofactor evidence="2">
        <name>a divalent metal cation</name>
        <dbReference type="ChEBI" id="CHEBI:60240"/>
    </cofactor>
</comment>
<organism evidence="4 6">
    <name type="scientific">Treponema socranskii subsp. socranskii VPI DR56BR1116 = ATCC 35536</name>
    <dbReference type="NCBI Taxonomy" id="1125725"/>
    <lineage>
        <taxon>Bacteria</taxon>
        <taxon>Pseudomonadati</taxon>
        <taxon>Spirochaetota</taxon>
        <taxon>Spirochaetia</taxon>
        <taxon>Spirochaetales</taxon>
        <taxon>Treponemataceae</taxon>
        <taxon>Treponema</taxon>
    </lineage>
</organism>
<evidence type="ECO:0000313" key="7">
    <source>
        <dbReference type="Proteomes" id="UP000016646"/>
    </source>
</evidence>
<reference evidence="6 7" key="1">
    <citation type="submission" date="2013-08" db="EMBL/GenBank/DDBJ databases">
        <authorList>
            <person name="Durkin A.S."/>
            <person name="Haft D.R."/>
            <person name="McCorrison J."/>
            <person name="Torralba M."/>
            <person name="Gillis M."/>
            <person name="Haft D.H."/>
            <person name="Methe B."/>
            <person name="Sutton G."/>
            <person name="Nelson K.E."/>
        </authorList>
    </citation>
    <scope>NUCLEOTIDE SEQUENCE [LARGE SCALE GENOMIC DNA]</scope>
    <source>
        <strain evidence="5 7">ATCC 35536</strain>
        <strain evidence="4 6">VPI DR56BR1116</strain>
    </source>
</reference>
<protein>
    <recommendedName>
        <fullName evidence="2">Phosphoesterase</fullName>
        <ecNumber evidence="2">3.1.4.-</ecNumber>
    </recommendedName>
</protein>
<dbReference type="eggNOG" id="COG0622">
    <property type="taxonomic scope" value="Bacteria"/>
</dbReference>
<comment type="caution">
    <text evidence="4">The sequence shown here is derived from an EMBL/GenBank/DDBJ whole genome shotgun (WGS) entry which is preliminary data.</text>
</comment>
<dbReference type="AlphaFoldDB" id="U2LIL7"/>
<dbReference type="NCBIfam" id="TIGR00040">
    <property type="entry name" value="yfcE"/>
    <property type="match status" value="1"/>
</dbReference>
<evidence type="ECO:0000256" key="1">
    <source>
        <dbReference type="ARBA" id="ARBA00008950"/>
    </source>
</evidence>
<dbReference type="InterPro" id="IPR029052">
    <property type="entry name" value="Metallo-depent_PP-like"/>
</dbReference>
<evidence type="ECO:0000259" key="3">
    <source>
        <dbReference type="Pfam" id="PF12850"/>
    </source>
</evidence>
<evidence type="ECO:0000313" key="6">
    <source>
        <dbReference type="Proteomes" id="UP000016412"/>
    </source>
</evidence>
<evidence type="ECO:0000256" key="2">
    <source>
        <dbReference type="RuleBase" id="RU362039"/>
    </source>
</evidence>
<keyword evidence="2" id="KW-0479">Metal-binding</keyword>
<dbReference type="EMBL" id="AVQI01000028">
    <property type="protein sequence ID" value="ERK04076.1"/>
    <property type="molecule type" value="Genomic_DNA"/>
</dbReference>
<dbReference type="Gene3D" id="3.60.21.10">
    <property type="match status" value="1"/>
</dbReference>
<evidence type="ECO:0000313" key="4">
    <source>
        <dbReference type="EMBL" id="ERF60221.1"/>
    </source>
</evidence>
<accession>U2LIL7</accession>
<dbReference type="RefSeq" id="WP_021330620.1">
    <property type="nucleotide sequence ID" value="NZ_AUZJ01000043.1"/>
</dbReference>
<dbReference type="SUPFAM" id="SSF56300">
    <property type="entry name" value="Metallo-dependent phosphatases"/>
    <property type="match status" value="1"/>
</dbReference>
<dbReference type="PATRIC" id="fig|1125725.3.peg.1665"/>
<dbReference type="STRING" id="1125725.HMPREF1325_2491"/>
<dbReference type="Proteomes" id="UP000016412">
    <property type="component" value="Unassembled WGS sequence"/>
</dbReference>
<dbReference type="GO" id="GO:0016787">
    <property type="term" value="F:hydrolase activity"/>
    <property type="evidence" value="ECO:0007669"/>
    <property type="project" value="UniProtKB-UniRule"/>
</dbReference>
<dbReference type="EC" id="3.1.4.-" evidence="2"/>
<evidence type="ECO:0000313" key="5">
    <source>
        <dbReference type="EMBL" id="ERK04076.1"/>
    </source>
</evidence>
<keyword evidence="7" id="KW-1185">Reference proteome</keyword>
<dbReference type="Pfam" id="PF12850">
    <property type="entry name" value="Metallophos_2"/>
    <property type="match status" value="1"/>
</dbReference>
<name>U2LIL7_TRESO</name>
<dbReference type="GO" id="GO:0046872">
    <property type="term" value="F:metal ion binding"/>
    <property type="evidence" value="ECO:0007669"/>
    <property type="project" value="UniProtKB-KW"/>
</dbReference>
<comment type="similarity">
    <text evidence="1 2">Belongs to the metallophosphoesterase superfamily. YfcE family.</text>
</comment>
<feature type="domain" description="Calcineurin-like phosphoesterase" evidence="3">
    <location>
        <begin position="28"/>
        <end position="202"/>
    </location>
</feature>
<dbReference type="OrthoDB" id="9800565at2"/>